<feature type="transmembrane region" description="Helical" evidence="1">
    <location>
        <begin position="158"/>
        <end position="181"/>
    </location>
</feature>
<dbReference type="RefSeq" id="WP_208620874.1">
    <property type="nucleotide sequence ID" value="NZ_JBHEEL010000003.1"/>
</dbReference>
<accession>A0A256F4B5</accession>
<dbReference type="EMBL" id="NNRK01000034">
    <property type="protein sequence ID" value="OYR09692.1"/>
    <property type="molecule type" value="Genomic_DNA"/>
</dbReference>
<evidence type="ECO:0000313" key="2">
    <source>
        <dbReference type="EMBL" id="OYR09692.1"/>
    </source>
</evidence>
<proteinExistence type="predicted"/>
<keyword evidence="1" id="KW-0812">Transmembrane</keyword>
<name>A0A256F4B5_9HYPH</name>
<organism evidence="2 3">
    <name type="scientific">Brucella rhizosphaerae</name>
    <dbReference type="NCBI Taxonomy" id="571254"/>
    <lineage>
        <taxon>Bacteria</taxon>
        <taxon>Pseudomonadati</taxon>
        <taxon>Pseudomonadota</taxon>
        <taxon>Alphaproteobacteria</taxon>
        <taxon>Hyphomicrobiales</taxon>
        <taxon>Brucellaceae</taxon>
        <taxon>Brucella/Ochrobactrum group</taxon>
        <taxon>Brucella</taxon>
    </lineage>
</organism>
<keyword evidence="1" id="KW-1133">Transmembrane helix</keyword>
<gene>
    <name evidence="2" type="ORF">CEV32_2123</name>
</gene>
<feature type="transmembrane region" description="Helical" evidence="1">
    <location>
        <begin position="6"/>
        <end position="31"/>
    </location>
</feature>
<sequence length="185" mass="20443">MRHEILFLYLALPACILFGIYLLIRCIPILWGMIMPAIRHRFPADSQPHIFYLLKAGRYTISIVFPPLTVLTGTAYFSAQFAIKARASGTLVPYHSTSRSLLSVRRTDMRGYASHALGNFDCNAPGDYEITCLTPEKINTNFQLEISPHISFLKLAPVILGTILAAGMSIGGTIVSLLWMAGRIG</sequence>
<evidence type="ECO:0000313" key="3">
    <source>
        <dbReference type="Proteomes" id="UP000216345"/>
    </source>
</evidence>
<reference evidence="2 3" key="1">
    <citation type="submission" date="2017-07" db="EMBL/GenBank/DDBJ databases">
        <title>Phylogenetic study on the rhizospheric bacterium Ochrobactrum sp. A44.</title>
        <authorList>
            <person name="Krzyzanowska D.M."/>
            <person name="Ossowicki A."/>
            <person name="Rajewska M."/>
            <person name="Maciag T."/>
            <person name="Kaczynski Z."/>
            <person name="Czerwicka M."/>
            <person name="Jafra S."/>
        </authorList>
    </citation>
    <scope>NUCLEOTIDE SEQUENCE [LARGE SCALE GENOMIC DNA]</scope>
    <source>
        <strain evidence="2 3">PR17</strain>
    </source>
</reference>
<protein>
    <submittedName>
        <fullName evidence="2">Uncharacterized protein</fullName>
    </submittedName>
</protein>
<evidence type="ECO:0000256" key="1">
    <source>
        <dbReference type="SAM" id="Phobius"/>
    </source>
</evidence>
<comment type="caution">
    <text evidence="2">The sequence shown here is derived from an EMBL/GenBank/DDBJ whole genome shotgun (WGS) entry which is preliminary data.</text>
</comment>
<keyword evidence="3" id="KW-1185">Reference proteome</keyword>
<keyword evidence="1" id="KW-0472">Membrane</keyword>
<dbReference type="AlphaFoldDB" id="A0A256F4B5"/>
<dbReference type="Proteomes" id="UP000216345">
    <property type="component" value="Unassembled WGS sequence"/>
</dbReference>